<dbReference type="RefSeq" id="WP_368390927.1">
    <property type="nucleotide sequence ID" value="NZ_JBFRYC010000002.1"/>
</dbReference>
<dbReference type="Pfam" id="PF01810">
    <property type="entry name" value="LysE"/>
    <property type="match status" value="1"/>
</dbReference>
<evidence type="ECO:0000313" key="8">
    <source>
        <dbReference type="Proteomes" id="UP001557465"/>
    </source>
</evidence>
<dbReference type="PANTHER" id="PTHR30086">
    <property type="entry name" value="ARGININE EXPORTER PROTEIN ARGO"/>
    <property type="match status" value="1"/>
</dbReference>
<dbReference type="EMBL" id="JBFRYC010000002">
    <property type="protein sequence ID" value="MEX1660680.1"/>
    <property type="molecule type" value="Genomic_DNA"/>
</dbReference>
<name>A0ABV3THT6_9RHOB</name>
<comment type="caution">
    <text evidence="7">The sequence shown here is derived from an EMBL/GenBank/DDBJ whole genome shotgun (WGS) entry which is preliminary data.</text>
</comment>
<dbReference type="Proteomes" id="UP001557465">
    <property type="component" value="Unassembled WGS sequence"/>
</dbReference>
<dbReference type="PANTHER" id="PTHR30086:SF20">
    <property type="entry name" value="ARGININE EXPORTER PROTEIN ARGO-RELATED"/>
    <property type="match status" value="1"/>
</dbReference>
<gene>
    <name evidence="7" type="ORF">AB4874_03320</name>
</gene>
<feature type="transmembrane region" description="Helical" evidence="6">
    <location>
        <begin position="112"/>
        <end position="133"/>
    </location>
</feature>
<evidence type="ECO:0000313" key="7">
    <source>
        <dbReference type="EMBL" id="MEX1660680.1"/>
    </source>
</evidence>
<dbReference type="InterPro" id="IPR001123">
    <property type="entry name" value="LeuE-type"/>
</dbReference>
<evidence type="ECO:0000256" key="1">
    <source>
        <dbReference type="ARBA" id="ARBA00004651"/>
    </source>
</evidence>
<accession>A0ABV3THT6</accession>
<keyword evidence="5 6" id="KW-0472">Membrane</keyword>
<feature type="transmembrane region" description="Helical" evidence="6">
    <location>
        <begin position="6"/>
        <end position="29"/>
    </location>
</feature>
<evidence type="ECO:0000256" key="2">
    <source>
        <dbReference type="ARBA" id="ARBA00022475"/>
    </source>
</evidence>
<keyword evidence="2" id="KW-1003">Cell membrane</keyword>
<feature type="transmembrane region" description="Helical" evidence="6">
    <location>
        <begin position="41"/>
        <end position="66"/>
    </location>
</feature>
<keyword evidence="8" id="KW-1185">Reference proteome</keyword>
<evidence type="ECO:0000256" key="3">
    <source>
        <dbReference type="ARBA" id="ARBA00022692"/>
    </source>
</evidence>
<comment type="subcellular location">
    <subcellularLocation>
        <location evidence="1">Cell membrane</location>
        <topology evidence="1">Multi-pass membrane protein</topology>
    </subcellularLocation>
</comment>
<feature type="transmembrane region" description="Helical" evidence="6">
    <location>
        <begin position="72"/>
        <end position="92"/>
    </location>
</feature>
<proteinExistence type="predicted"/>
<protein>
    <submittedName>
        <fullName evidence="7">LysE family translocator</fullName>
    </submittedName>
</protein>
<feature type="transmembrane region" description="Helical" evidence="6">
    <location>
        <begin position="148"/>
        <end position="169"/>
    </location>
</feature>
<keyword evidence="3 6" id="KW-0812">Transmembrane</keyword>
<evidence type="ECO:0000256" key="5">
    <source>
        <dbReference type="ARBA" id="ARBA00023136"/>
    </source>
</evidence>
<organism evidence="7 8">
    <name type="scientific">Thioclava arctica</name>
    <dbReference type="NCBI Taxonomy" id="3238301"/>
    <lineage>
        <taxon>Bacteria</taxon>
        <taxon>Pseudomonadati</taxon>
        <taxon>Pseudomonadota</taxon>
        <taxon>Alphaproteobacteria</taxon>
        <taxon>Rhodobacterales</taxon>
        <taxon>Paracoccaceae</taxon>
        <taxon>Thioclava</taxon>
    </lineage>
</organism>
<sequence>MDMLAPLLTYSAALAIAAVIPGPGVAALVGQSLGSNLRSAFAFLAGLALGDVTYLAVAVAGLAAIAKLFAGVFIVIKCLSGLYLLYIAYSFWTSRAGLAKVQSTRERTGFRAFAAGYAITLSNPKTVVFYLALLPSVLDLGRVSTTQWAALSILTVLILFAVLSPYAVLANRARAMMTRPAALVRLNRVAAGIIGAAGGVILGEAARQIFRRA</sequence>
<evidence type="ECO:0000256" key="6">
    <source>
        <dbReference type="SAM" id="Phobius"/>
    </source>
</evidence>
<feature type="transmembrane region" description="Helical" evidence="6">
    <location>
        <begin position="189"/>
        <end position="210"/>
    </location>
</feature>
<evidence type="ECO:0000256" key="4">
    <source>
        <dbReference type="ARBA" id="ARBA00022989"/>
    </source>
</evidence>
<keyword evidence="4 6" id="KW-1133">Transmembrane helix</keyword>
<reference evidence="7 8" key="1">
    <citation type="journal article" date="2011" name="Int. J. Syst. Evol. Microbiol.">
        <title>Zhongshania antarctica gen. nov., sp. nov. and Zhongshania guokunii sp. nov., gammaproteobacteria respectively isolated from coastal attached (fast) ice and surface seawater of the Antarctic.</title>
        <authorList>
            <person name="Li H.J."/>
            <person name="Zhang X.Y."/>
            <person name="Chen C.X."/>
            <person name="Zhang Y.J."/>
            <person name="Gao Z.M."/>
            <person name="Yu Y."/>
            <person name="Chen X.L."/>
            <person name="Chen B."/>
            <person name="Zhang Y.Z."/>
        </authorList>
    </citation>
    <scope>NUCLEOTIDE SEQUENCE [LARGE SCALE GENOMIC DNA]</scope>
    <source>
        <strain evidence="7 8">15-R06ZXC-3</strain>
    </source>
</reference>